<name>A0ACA9LXQ4_9GLOM</name>
<accession>A0ACA9LXQ4</accession>
<evidence type="ECO:0000313" key="1">
    <source>
        <dbReference type="EMBL" id="CAG8557584.1"/>
    </source>
</evidence>
<proteinExistence type="predicted"/>
<organism evidence="1 2">
    <name type="scientific">Acaulospora colombiana</name>
    <dbReference type="NCBI Taxonomy" id="27376"/>
    <lineage>
        <taxon>Eukaryota</taxon>
        <taxon>Fungi</taxon>
        <taxon>Fungi incertae sedis</taxon>
        <taxon>Mucoromycota</taxon>
        <taxon>Glomeromycotina</taxon>
        <taxon>Glomeromycetes</taxon>
        <taxon>Diversisporales</taxon>
        <taxon>Acaulosporaceae</taxon>
        <taxon>Acaulospora</taxon>
    </lineage>
</organism>
<feature type="non-terminal residue" evidence="1">
    <location>
        <position position="614"/>
    </location>
</feature>
<protein>
    <submittedName>
        <fullName evidence="1">13755_t:CDS:1</fullName>
    </submittedName>
</protein>
<evidence type="ECO:0000313" key="2">
    <source>
        <dbReference type="Proteomes" id="UP000789525"/>
    </source>
</evidence>
<reference evidence="1" key="1">
    <citation type="submission" date="2021-06" db="EMBL/GenBank/DDBJ databases">
        <authorList>
            <person name="Kallberg Y."/>
            <person name="Tangrot J."/>
            <person name="Rosling A."/>
        </authorList>
    </citation>
    <scope>NUCLEOTIDE SEQUENCE</scope>
    <source>
        <strain evidence="1">CL356</strain>
    </source>
</reference>
<comment type="caution">
    <text evidence="1">The sequence shown here is derived from an EMBL/GenBank/DDBJ whole genome shotgun (WGS) entry which is preliminary data.</text>
</comment>
<sequence>MTPPSSSAFPSESSSMTRALNLAEVLENVISHIDKYDIKTQYSALLVNRRWCKIVSPYLWSTPFSYSIPEKRLCKIIPIYLSFLSPDVIGYLAKNDVKILPDKGSGNKSSGRTFDYPKFIRSLNVDFLAEVVTQWLQEQNVTVYETESDSSCGDESSDDEGISCSDNSDSEIDDSDDEIEQDENNSENNEIHNAGDIQEVNEIEHSSETSNNDETDETSSDGNSDSDTSLCEDQGPSIDYRNNPERYELDEYMVSELCKLFMNKTRKILELVITDLSIDGTFVNKIPGYLGNSCLSYLETLEFDGTFCSRTFVVGFANLCKNLTAIVIDDMDEDAPFVGELSTLIRNQSKLSSFSLSDIPLDMSMAIAALDSQVDSLKNIVIRDVLICDKESVKALTRCANMESIDLSFEDKKYYKSFTALWYSTFPKLKHLGISMYYTWQDPLFIENTKAFLELNGKHLHGINLCLTTTIYTAILKEIGVYCPKLSTLEINRIYDGVDHLVELLKIPLPLKKIVVEYNKSKLHQANGVLLPLKKLVALDNLSHFEIGWIFSAEFLKEILDGWEAPIQKFSYCSEDDFDVHKEILNAFVKRLSSKYAVKDHQVTSSPFQRIDRN</sequence>
<gene>
    <name evidence="1" type="ORF">ACOLOM_LOCUS5104</name>
</gene>
<dbReference type="EMBL" id="CAJVPT010008992">
    <property type="protein sequence ID" value="CAG8557584.1"/>
    <property type="molecule type" value="Genomic_DNA"/>
</dbReference>
<keyword evidence="2" id="KW-1185">Reference proteome</keyword>
<dbReference type="Proteomes" id="UP000789525">
    <property type="component" value="Unassembled WGS sequence"/>
</dbReference>